<dbReference type="EMBL" id="MU003695">
    <property type="protein sequence ID" value="KAF2814293.1"/>
    <property type="molecule type" value="Genomic_DNA"/>
</dbReference>
<feature type="compositionally biased region" description="Low complexity" evidence="1">
    <location>
        <begin position="26"/>
        <end position="41"/>
    </location>
</feature>
<reference evidence="4" key="2">
    <citation type="submission" date="2020-04" db="EMBL/GenBank/DDBJ databases">
        <authorList>
            <consortium name="NCBI Genome Project"/>
        </authorList>
    </citation>
    <scope>NUCLEOTIDE SEQUENCE</scope>
    <source>
        <strain evidence="4">CBS 304.34</strain>
    </source>
</reference>
<feature type="compositionally biased region" description="Basic and acidic residues" evidence="1">
    <location>
        <begin position="132"/>
        <end position="150"/>
    </location>
</feature>
<keyword evidence="3" id="KW-1185">Reference proteome</keyword>
<proteinExistence type="predicted"/>
<evidence type="ECO:0000313" key="3">
    <source>
        <dbReference type="Proteomes" id="UP000504636"/>
    </source>
</evidence>
<organism evidence="2">
    <name type="scientific">Mytilinidion resinicola</name>
    <dbReference type="NCBI Taxonomy" id="574789"/>
    <lineage>
        <taxon>Eukaryota</taxon>
        <taxon>Fungi</taxon>
        <taxon>Dikarya</taxon>
        <taxon>Ascomycota</taxon>
        <taxon>Pezizomycotina</taxon>
        <taxon>Dothideomycetes</taxon>
        <taxon>Pleosporomycetidae</taxon>
        <taxon>Mytilinidiales</taxon>
        <taxon>Mytilinidiaceae</taxon>
        <taxon>Mytilinidion</taxon>
    </lineage>
</organism>
<reference evidence="4" key="3">
    <citation type="submission" date="2025-04" db="UniProtKB">
        <authorList>
            <consortium name="RefSeq"/>
        </authorList>
    </citation>
    <scope>IDENTIFICATION</scope>
    <source>
        <strain evidence="4">CBS 304.34</strain>
    </source>
</reference>
<gene>
    <name evidence="2 4" type="ORF">BDZ99DRAFT_234768</name>
</gene>
<accession>A0A6A6Z0R5</accession>
<sequence length="379" mass="41252">MSDVKHSPSLTWPFPRPWWQDDGPRSDTSSSGSDLSGPTLSQSIAPALPIPQMRSLALWDSHKTRDPLKPVARGGLRRRGDISDLKAAQALSRGTYTERDTTRTQAQSVSGAGGSAVGSGSDTGSGGRLARGAKEDLKENRAGQKDKDKAPNLPTLKRVKAMENLRGEERSGSGEASHCVSVPQRIIEAVLNKQVLIGLLRAVRASRVRGTRIKIRQRMRAILPPIREEDEPDSAEYRASQTPLKKPADPAISEYDTDVLESGIGGQRAVLYTKPATMPQIVDVPSRRVGYNIANFLQRKPKSAPLSVASPLQNLERGLLDDLTRADHGYRIEAQVSAIDPQRGGGPASPRRRRNVNNGNEATKRPAPLHRLRAPVPRN</sequence>
<feature type="region of interest" description="Disordered" evidence="1">
    <location>
        <begin position="338"/>
        <end position="379"/>
    </location>
</feature>
<dbReference type="AlphaFoldDB" id="A0A6A6Z0R5"/>
<dbReference type="OrthoDB" id="10552442at2759"/>
<dbReference type="RefSeq" id="XP_033581257.1">
    <property type="nucleotide sequence ID" value="XM_033713546.1"/>
</dbReference>
<feature type="region of interest" description="Disordered" evidence="1">
    <location>
        <begin position="226"/>
        <end position="250"/>
    </location>
</feature>
<evidence type="ECO:0000313" key="2">
    <source>
        <dbReference type="EMBL" id="KAF2814293.1"/>
    </source>
</evidence>
<protein>
    <submittedName>
        <fullName evidence="2 4">Uncharacterized protein</fullName>
    </submittedName>
</protein>
<feature type="compositionally biased region" description="Gly residues" evidence="1">
    <location>
        <begin position="111"/>
        <end position="129"/>
    </location>
</feature>
<name>A0A6A6Z0R5_9PEZI</name>
<evidence type="ECO:0000256" key="1">
    <source>
        <dbReference type="SAM" id="MobiDB-lite"/>
    </source>
</evidence>
<reference evidence="2 4" key="1">
    <citation type="journal article" date="2020" name="Stud. Mycol.">
        <title>101 Dothideomycetes genomes: a test case for predicting lifestyles and emergence of pathogens.</title>
        <authorList>
            <person name="Haridas S."/>
            <person name="Albert R."/>
            <person name="Binder M."/>
            <person name="Bloem J."/>
            <person name="Labutti K."/>
            <person name="Salamov A."/>
            <person name="Andreopoulos B."/>
            <person name="Baker S."/>
            <person name="Barry K."/>
            <person name="Bills G."/>
            <person name="Bluhm B."/>
            <person name="Cannon C."/>
            <person name="Castanera R."/>
            <person name="Culley D."/>
            <person name="Daum C."/>
            <person name="Ezra D."/>
            <person name="Gonzalez J."/>
            <person name="Henrissat B."/>
            <person name="Kuo A."/>
            <person name="Liang C."/>
            <person name="Lipzen A."/>
            <person name="Lutzoni F."/>
            <person name="Magnuson J."/>
            <person name="Mondo S."/>
            <person name="Nolan M."/>
            <person name="Ohm R."/>
            <person name="Pangilinan J."/>
            <person name="Park H.-J."/>
            <person name="Ramirez L."/>
            <person name="Alfaro M."/>
            <person name="Sun H."/>
            <person name="Tritt A."/>
            <person name="Yoshinaga Y."/>
            <person name="Zwiers L.-H."/>
            <person name="Turgeon B."/>
            <person name="Goodwin S."/>
            <person name="Spatafora J."/>
            <person name="Crous P."/>
            <person name="Grigoriev I."/>
        </authorList>
    </citation>
    <scope>NUCLEOTIDE SEQUENCE</scope>
    <source>
        <strain evidence="2 4">CBS 304.34</strain>
    </source>
</reference>
<evidence type="ECO:0000313" key="4">
    <source>
        <dbReference type="RefSeq" id="XP_033581257.1"/>
    </source>
</evidence>
<feature type="region of interest" description="Disordered" evidence="1">
    <location>
        <begin position="1"/>
        <end position="156"/>
    </location>
</feature>
<dbReference type="Proteomes" id="UP000504636">
    <property type="component" value="Unplaced"/>
</dbReference>
<dbReference type="GeneID" id="54454439"/>